<evidence type="ECO:0000313" key="16">
    <source>
        <dbReference type="Proteomes" id="UP000290283"/>
    </source>
</evidence>
<dbReference type="InterPro" id="IPR023214">
    <property type="entry name" value="HAD_sf"/>
</dbReference>
<keyword evidence="4" id="KW-1003">Cell membrane</keyword>
<dbReference type="GO" id="GO:0043682">
    <property type="term" value="F:P-type divalent copper transporter activity"/>
    <property type="evidence" value="ECO:0007669"/>
    <property type="project" value="TreeGrafter"/>
</dbReference>
<dbReference type="OrthoDB" id="1521937at2"/>
<keyword evidence="3" id="KW-0813">Transport</keyword>
<dbReference type="InterPro" id="IPR023298">
    <property type="entry name" value="ATPase_P-typ_TM_dom_sf"/>
</dbReference>
<evidence type="ECO:0000313" key="15">
    <source>
        <dbReference type="EMBL" id="RXR19145.1"/>
    </source>
</evidence>
<gene>
    <name evidence="15" type="ORF">EQG63_06780</name>
</gene>
<keyword evidence="5" id="KW-0597">Phosphoprotein</keyword>
<dbReference type="PRINTS" id="PR00943">
    <property type="entry name" value="CUATPASE"/>
</dbReference>
<evidence type="ECO:0000256" key="7">
    <source>
        <dbReference type="ARBA" id="ARBA00022723"/>
    </source>
</evidence>
<evidence type="ECO:0000256" key="5">
    <source>
        <dbReference type="ARBA" id="ARBA00022553"/>
    </source>
</evidence>
<dbReference type="PANTHER" id="PTHR43520:SF5">
    <property type="entry name" value="CATION-TRANSPORTING P-TYPE ATPASE-RELATED"/>
    <property type="match status" value="1"/>
</dbReference>
<evidence type="ECO:0000256" key="9">
    <source>
        <dbReference type="ARBA" id="ARBA00022967"/>
    </source>
</evidence>
<feature type="transmembrane region" description="Helical" evidence="13">
    <location>
        <begin position="262"/>
        <end position="283"/>
    </location>
</feature>
<evidence type="ECO:0000256" key="3">
    <source>
        <dbReference type="ARBA" id="ARBA00022448"/>
    </source>
</evidence>
<keyword evidence="11" id="KW-0406">Ion transport</keyword>
<feature type="transmembrane region" description="Helical" evidence="13">
    <location>
        <begin position="420"/>
        <end position="438"/>
    </location>
</feature>
<dbReference type="InterPro" id="IPR036412">
    <property type="entry name" value="HAD-like_sf"/>
</dbReference>
<keyword evidence="8" id="KW-0460">Magnesium</keyword>
<dbReference type="AlphaFoldDB" id="A0A4Q1K2H9"/>
<dbReference type="GO" id="GO:0005507">
    <property type="term" value="F:copper ion binding"/>
    <property type="evidence" value="ECO:0007669"/>
    <property type="project" value="TreeGrafter"/>
</dbReference>
<dbReference type="GO" id="GO:0005886">
    <property type="term" value="C:plasma membrane"/>
    <property type="evidence" value="ECO:0007669"/>
    <property type="project" value="UniProtKB-SubCell"/>
</dbReference>
<dbReference type="Pfam" id="PF12156">
    <property type="entry name" value="ATPase-cat_bd"/>
    <property type="match status" value="1"/>
</dbReference>
<dbReference type="Gene3D" id="3.40.1110.10">
    <property type="entry name" value="Calcium-transporting ATPase, cytoplasmic domain N"/>
    <property type="match status" value="1"/>
</dbReference>
<evidence type="ECO:0000256" key="1">
    <source>
        <dbReference type="ARBA" id="ARBA00004651"/>
    </source>
</evidence>
<feature type="transmembrane region" description="Helical" evidence="13">
    <location>
        <begin position="168"/>
        <end position="187"/>
    </location>
</feature>
<dbReference type="PRINTS" id="PR00119">
    <property type="entry name" value="CATATPASE"/>
</dbReference>
<protein>
    <submittedName>
        <fullName evidence="15">HAD family hydrolase</fullName>
    </submittedName>
</protein>
<dbReference type="SUPFAM" id="SSF56784">
    <property type="entry name" value="HAD-like"/>
    <property type="match status" value="1"/>
</dbReference>
<comment type="similarity">
    <text evidence="2">Belongs to the cation transport ATPase (P-type) (TC 3.A.3) family. Type IB subfamily.</text>
</comment>
<dbReference type="Gene3D" id="3.40.50.1000">
    <property type="entry name" value="HAD superfamily/HAD-like"/>
    <property type="match status" value="1"/>
</dbReference>
<name>A0A4Q1K2H9_9FLAO</name>
<dbReference type="InterPro" id="IPR023299">
    <property type="entry name" value="ATPase_P-typ_cyto_dom_N"/>
</dbReference>
<feature type="transmembrane region" description="Helical" evidence="13">
    <location>
        <begin position="444"/>
        <end position="472"/>
    </location>
</feature>
<dbReference type="InterPro" id="IPR018303">
    <property type="entry name" value="ATPase_P-typ_P_site"/>
</dbReference>
<dbReference type="Pfam" id="PF00122">
    <property type="entry name" value="E1-E2_ATPase"/>
    <property type="match status" value="1"/>
</dbReference>
<keyword evidence="10 13" id="KW-1133">Transmembrane helix</keyword>
<dbReference type="Gene3D" id="2.70.150.10">
    <property type="entry name" value="Calcium-transporting ATPase, cytoplasmic transduction domain A"/>
    <property type="match status" value="1"/>
</dbReference>
<accession>A0A4Q1K2H9</accession>
<dbReference type="Proteomes" id="UP000290283">
    <property type="component" value="Unassembled WGS sequence"/>
</dbReference>
<dbReference type="GO" id="GO:0016887">
    <property type="term" value="F:ATP hydrolysis activity"/>
    <property type="evidence" value="ECO:0007669"/>
    <property type="project" value="InterPro"/>
</dbReference>
<dbReference type="SUPFAM" id="SSF81665">
    <property type="entry name" value="Calcium ATPase, transmembrane domain M"/>
    <property type="match status" value="1"/>
</dbReference>
<dbReference type="InterPro" id="IPR006121">
    <property type="entry name" value="HMA_dom"/>
</dbReference>
<sequence>MNTQNCFHCGNDVVKTDEVFFDEKSFCCLGCKTVYEIFSQNNLTCYYDFEKSPGTTPQDIKGKYDYLKDEKIISKLLDFEEEGTHVVSLYIPHIHCSSCIWILENLQKLQPGISTSQVNFHEKKVRITYNPSKTNLKSIVELLSSIGYEPYISLENFEAKKVAIDRTLIYKIGVAFFSFGNIMLLSFPEYFEVGEFWIDQYKGFFRWLIFALALPPFFYSAWGYYVSAWKSIQSKMLNIDIPIALGIVVMFVRSTVDILFDYGQGFFDSMCGLIFFMLLGKLFQQKTYNFLSFERDYKSYFPIAITKINTDGSESPVQVYDIEKGDRLLIRNQELIPVDGILISPEASIDYSFVTGEAVAITKKSGEKVFAGGKQIGKVMEMEVLHSVSQSYLTQLWSNDVFQKNIDFKYKTITDTISRYFTPALLLLAFISFGIWIFKDTTTAFNVFTAILIVACPCALALTAPFTLGNVLRIMGYKKLYLKNATVIEQLAKVDTLVFDKTGTITTNKKTSITYEGTELNSHELKLLKNALRGSNHPLSRRLYDFLPHQEKVEITSFEEIIGKGIYARVNGHSVKLGSSQFLEHMSENTHKKTKVHIEIDGLYKGSYVFNNQYREGLEVLFDKLSKKYDLVVLSGDNDGERKILEKMLPVATTLVFHQKPEQKLQYIEYLQKQGKNVMMIGDGLNDAGALAQSNIGISISENVNVFSPACDGILDAIQFSKIDYFLRFSKNAMKTIYMSFGLSLLYNVVGLSYAVTGNLLPIVAAIIMPLSTVTIVSFVTLMSNYYARK</sequence>
<dbReference type="PANTHER" id="PTHR43520">
    <property type="entry name" value="ATP7, ISOFORM B"/>
    <property type="match status" value="1"/>
</dbReference>
<keyword evidence="9" id="KW-1278">Translocase</keyword>
<dbReference type="GO" id="GO:0055070">
    <property type="term" value="P:copper ion homeostasis"/>
    <property type="evidence" value="ECO:0007669"/>
    <property type="project" value="TreeGrafter"/>
</dbReference>
<dbReference type="InterPro" id="IPR001757">
    <property type="entry name" value="P_typ_ATPase"/>
</dbReference>
<dbReference type="InterPro" id="IPR021993">
    <property type="entry name" value="ATPase-cat-bd"/>
</dbReference>
<dbReference type="EMBL" id="SBKO01000002">
    <property type="protein sequence ID" value="RXR19145.1"/>
    <property type="molecule type" value="Genomic_DNA"/>
</dbReference>
<feature type="transmembrane region" description="Helical" evidence="13">
    <location>
        <begin position="237"/>
        <end position="256"/>
    </location>
</feature>
<evidence type="ECO:0000259" key="14">
    <source>
        <dbReference type="PROSITE" id="PS50846"/>
    </source>
</evidence>
<evidence type="ECO:0000256" key="6">
    <source>
        <dbReference type="ARBA" id="ARBA00022692"/>
    </source>
</evidence>
<dbReference type="RefSeq" id="WP_129435603.1">
    <property type="nucleotide sequence ID" value="NZ_SBKO01000002.1"/>
</dbReference>
<keyword evidence="6 13" id="KW-0812">Transmembrane</keyword>
<comment type="subcellular location">
    <subcellularLocation>
        <location evidence="1">Cell membrane</location>
        <topology evidence="1">Multi-pass membrane protein</topology>
    </subcellularLocation>
</comment>
<keyword evidence="16" id="KW-1185">Reference proteome</keyword>
<keyword evidence="7" id="KW-0479">Metal-binding</keyword>
<feature type="transmembrane region" description="Helical" evidence="13">
    <location>
        <begin position="207"/>
        <end position="225"/>
    </location>
</feature>
<keyword evidence="15" id="KW-0378">Hydrolase</keyword>
<dbReference type="InterPro" id="IPR036163">
    <property type="entry name" value="HMA_dom_sf"/>
</dbReference>
<dbReference type="GO" id="GO:0005524">
    <property type="term" value="F:ATP binding"/>
    <property type="evidence" value="ECO:0007669"/>
    <property type="project" value="InterPro"/>
</dbReference>
<dbReference type="SUPFAM" id="SSF55008">
    <property type="entry name" value="HMA, heavy metal-associated domain"/>
    <property type="match status" value="1"/>
</dbReference>
<reference evidence="16" key="1">
    <citation type="submission" date="2019-01" db="EMBL/GenBank/DDBJ databases">
        <title>Cytophagaceae bacterium strain CAR-16.</title>
        <authorList>
            <person name="Chen W.-M."/>
        </authorList>
    </citation>
    <scope>NUCLEOTIDE SEQUENCE [LARGE SCALE GENOMIC DNA]</scope>
    <source>
        <strain evidence="16">LLJ-11</strain>
    </source>
</reference>
<comment type="caution">
    <text evidence="15">The sequence shown here is derived from an EMBL/GenBank/DDBJ whole genome shotgun (WGS) entry which is preliminary data.</text>
</comment>
<evidence type="ECO:0000256" key="4">
    <source>
        <dbReference type="ARBA" id="ARBA00022475"/>
    </source>
</evidence>
<proteinExistence type="inferred from homology"/>
<evidence type="ECO:0000256" key="2">
    <source>
        <dbReference type="ARBA" id="ARBA00006024"/>
    </source>
</evidence>
<keyword evidence="12 13" id="KW-0472">Membrane</keyword>
<dbReference type="Pfam" id="PF00403">
    <property type="entry name" value="HMA"/>
    <property type="match status" value="1"/>
</dbReference>
<dbReference type="Gene3D" id="3.30.70.100">
    <property type="match status" value="1"/>
</dbReference>
<feature type="domain" description="HMA" evidence="14">
    <location>
        <begin position="85"/>
        <end position="151"/>
    </location>
</feature>
<evidence type="ECO:0000256" key="12">
    <source>
        <dbReference type="ARBA" id="ARBA00023136"/>
    </source>
</evidence>
<dbReference type="NCBIfam" id="TIGR01494">
    <property type="entry name" value="ATPase_P-type"/>
    <property type="match status" value="1"/>
</dbReference>
<dbReference type="PROSITE" id="PS00154">
    <property type="entry name" value="ATPASE_E1_E2"/>
    <property type="match status" value="1"/>
</dbReference>
<evidence type="ECO:0000256" key="13">
    <source>
        <dbReference type="SAM" id="Phobius"/>
    </source>
</evidence>
<dbReference type="InterPro" id="IPR059000">
    <property type="entry name" value="ATPase_P-type_domA"/>
</dbReference>
<evidence type="ECO:0000256" key="10">
    <source>
        <dbReference type="ARBA" id="ARBA00022989"/>
    </source>
</evidence>
<feature type="transmembrane region" description="Helical" evidence="13">
    <location>
        <begin position="763"/>
        <end position="788"/>
    </location>
</feature>
<dbReference type="SUPFAM" id="SSF81653">
    <property type="entry name" value="Calcium ATPase, transduction domain A"/>
    <property type="match status" value="1"/>
</dbReference>
<evidence type="ECO:0000256" key="8">
    <source>
        <dbReference type="ARBA" id="ARBA00022842"/>
    </source>
</evidence>
<organism evidence="15 16">
    <name type="scientific">Flavobacterium amnicola</name>
    <dbReference type="NCBI Taxonomy" id="2506422"/>
    <lineage>
        <taxon>Bacteria</taxon>
        <taxon>Pseudomonadati</taxon>
        <taxon>Bacteroidota</taxon>
        <taxon>Flavobacteriia</taxon>
        <taxon>Flavobacteriales</taxon>
        <taxon>Flavobacteriaceae</taxon>
        <taxon>Flavobacterium</taxon>
    </lineage>
</organism>
<dbReference type="Pfam" id="PF00702">
    <property type="entry name" value="Hydrolase"/>
    <property type="match status" value="1"/>
</dbReference>
<evidence type="ECO:0000256" key="11">
    <source>
        <dbReference type="ARBA" id="ARBA00023065"/>
    </source>
</evidence>
<dbReference type="InterPro" id="IPR008250">
    <property type="entry name" value="ATPase_P-typ_transduc_dom_A_sf"/>
</dbReference>
<dbReference type="PROSITE" id="PS50846">
    <property type="entry name" value="HMA_2"/>
    <property type="match status" value="1"/>
</dbReference>
<feature type="transmembrane region" description="Helical" evidence="13">
    <location>
        <begin position="737"/>
        <end position="757"/>
    </location>
</feature>
<dbReference type="CDD" id="cd00371">
    <property type="entry name" value="HMA"/>
    <property type="match status" value="1"/>
</dbReference>